<dbReference type="InterPro" id="IPR008978">
    <property type="entry name" value="HSP20-like_chaperone"/>
</dbReference>
<dbReference type="RefSeq" id="WP_190997983.1">
    <property type="nucleotide sequence ID" value="NZ_JACXSI010000018.1"/>
</dbReference>
<evidence type="ECO:0000256" key="2">
    <source>
        <dbReference type="RuleBase" id="RU003616"/>
    </source>
</evidence>
<dbReference type="PROSITE" id="PS01031">
    <property type="entry name" value="SHSP"/>
    <property type="match status" value="1"/>
</dbReference>
<sequence length="158" mass="17967">MKRNNRWSSSELLPLQQFRNELNEVFDNFFEDTPLSSGSDLFKSEALVPAMNIEERDNSYLFEVEVPGVDPKDVDIELNGNVMTIKGEKTKHEEKNGKGDKMRIVEHSYGSFYRSFTLPANINVKSITAENKNGMLYISVPKAEIGSTHHIEIKGVEK</sequence>
<dbReference type="EMBL" id="JACXSI010000018">
    <property type="protein sequence ID" value="MBD3108440.1"/>
    <property type="molecule type" value="Genomic_DNA"/>
</dbReference>
<keyword evidence="5" id="KW-1185">Reference proteome</keyword>
<feature type="domain" description="SHSP" evidence="3">
    <location>
        <begin position="42"/>
        <end position="158"/>
    </location>
</feature>
<gene>
    <name evidence="4" type="ORF">IEO70_08680</name>
</gene>
<dbReference type="Gene3D" id="2.60.40.790">
    <property type="match status" value="1"/>
</dbReference>
<organism evidence="4 5">
    <name type="scientific">Peribacillus faecalis</name>
    <dbReference type="NCBI Taxonomy" id="2772559"/>
    <lineage>
        <taxon>Bacteria</taxon>
        <taxon>Bacillati</taxon>
        <taxon>Bacillota</taxon>
        <taxon>Bacilli</taxon>
        <taxon>Bacillales</taxon>
        <taxon>Bacillaceae</taxon>
        <taxon>Peribacillus</taxon>
    </lineage>
</organism>
<dbReference type="InterPro" id="IPR002068">
    <property type="entry name" value="A-crystallin/Hsp20_dom"/>
</dbReference>
<reference evidence="4" key="1">
    <citation type="submission" date="2020-09" db="EMBL/GenBank/DDBJ databases">
        <title>Bacillus faecalis sp. nov., a moderately halophilic bacterium isolated from cow faeces.</title>
        <authorList>
            <person name="Jiang L."/>
            <person name="Lee J."/>
        </authorList>
    </citation>
    <scope>NUCLEOTIDE SEQUENCE</scope>
    <source>
        <strain evidence="4">AGMB 02131</strain>
    </source>
</reference>
<dbReference type="PANTHER" id="PTHR11527">
    <property type="entry name" value="HEAT-SHOCK PROTEIN 20 FAMILY MEMBER"/>
    <property type="match status" value="1"/>
</dbReference>
<comment type="caution">
    <text evidence="4">The sequence shown here is derived from an EMBL/GenBank/DDBJ whole genome shotgun (WGS) entry which is preliminary data.</text>
</comment>
<evidence type="ECO:0000256" key="1">
    <source>
        <dbReference type="PROSITE-ProRule" id="PRU00285"/>
    </source>
</evidence>
<dbReference type="Proteomes" id="UP000602076">
    <property type="component" value="Unassembled WGS sequence"/>
</dbReference>
<proteinExistence type="inferred from homology"/>
<name>A0A927HA99_9BACI</name>
<dbReference type="InterPro" id="IPR031107">
    <property type="entry name" value="Small_HSP"/>
</dbReference>
<accession>A0A927HA99</accession>
<dbReference type="AlphaFoldDB" id="A0A927HA99"/>
<dbReference type="CDD" id="cd06464">
    <property type="entry name" value="ACD_sHsps-like"/>
    <property type="match status" value="1"/>
</dbReference>
<dbReference type="SUPFAM" id="SSF49764">
    <property type="entry name" value="HSP20-like chaperones"/>
    <property type="match status" value="1"/>
</dbReference>
<evidence type="ECO:0000313" key="4">
    <source>
        <dbReference type="EMBL" id="MBD3108440.1"/>
    </source>
</evidence>
<comment type="similarity">
    <text evidence="1 2">Belongs to the small heat shock protein (HSP20) family.</text>
</comment>
<dbReference type="Pfam" id="PF00011">
    <property type="entry name" value="HSP20"/>
    <property type="match status" value="1"/>
</dbReference>
<protein>
    <submittedName>
        <fullName evidence="4">Hsp20/alpha crystallin family protein</fullName>
    </submittedName>
</protein>
<evidence type="ECO:0000313" key="5">
    <source>
        <dbReference type="Proteomes" id="UP000602076"/>
    </source>
</evidence>
<evidence type="ECO:0000259" key="3">
    <source>
        <dbReference type="PROSITE" id="PS01031"/>
    </source>
</evidence>